<keyword evidence="4" id="KW-0238">DNA-binding</keyword>
<evidence type="ECO:0000256" key="2">
    <source>
        <dbReference type="ARBA" id="ARBA00022898"/>
    </source>
</evidence>
<dbReference type="GO" id="GO:0030170">
    <property type="term" value="F:pyridoxal phosphate binding"/>
    <property type="evidence" value="ECO:0007669"/>
    <property type="project" value="InterPro"/>
</dbReference>
<keyword evidence="5" id="KW-0804">Transcription</keyword>
<dbReference type="Proteomes" id="UP000076128">
    <property type="component" value="Chromosome"/>
</dbReference>
<dbReference type="InterPro" id="IPR004839">
    <property type="entry name" value="Aminotransferase_I/II_large"/>
</dbReference>
<organism evidence="7 8">
    <name type="scientific">Frigidibacter mobilis</name>
    <dbReference type="NCBI Taxonomy" id="1335048"/>
    <lineage>
        <taxon>Bacteria</taxon>
        <taxon>Pseudomonadati</taxon>
        <taxon>Pseudomonadota</taxon>
        <taxon>Alphaproteobacteria</taxon>
        <taxon>Rhodobacterales</taxon>
        <taxon>Paracoccaceae</taxon>
        <taxon>Frigidibacter</taxon>
    </lineage>
</organism>
<dbReference type="SMART" id="SM00345">
    <property type="entry name" value="HTH_GNTR"/>
    <property type="match status" value="1"/>
</dbReference>
<evidence type="ECO:0000313" key="8">
    <source>
        <dbReference type="Proteomes" id="UP000076128"/>
    </source>
</evidence>
<dbReference type="KEGG" id="daa:AKL17_1064"/>
<keyword evidence="3" id="KW-0805">Transcription regulation</keyword>
<name>A0A161GLQ3_9RHOB</name>
<dbReference type="InterPro" id="IPR015421">
    <property type="entry name" value="PyrdxlP-dep_Trfase_major"/>
</dbReference>
<dbReference type="Gene3D" id="3.40.640.10">
    <property type="entry name" value="Type I PLP-dependent aspartate aminotransferase-like (Major domain)"/>
    <property type="match status" value="1"/>
</dbReference>
<evidence type="ECO:0000256" key="1">
    <source>
        <dbReference type="ARBA" id="ARBA00005384"/>
    </source>
</evidence>
<dbReference type="SUPFAM" id="SSF46785">
    <property type="entry name" value="Winged helix' DNA-binding domain"/>
    <property type="match status" value="1"/>
</dbReference>
<dbReference type="InterPro" id="IPR015422">
    <property type="entry name" value="PyrdxlP-dep_Trfase_small"/>
</dbReference>
<dbReference type="PANTHER" id="PTHR46577">
    <property type="entry name" value="HTH-TYPE TRANSCRIPTIONAL REGULATORY PROTEIN GABR"/>
    <property type="match status" value="1"/>
</dbReference>
<accession>A0A161GLQ3</accession>
<dbReference type="PROSITE" id="PS50949">
    <property type="entry name" value="HTH_GNTR"/>
    <property type="match status" value="1"/>
</dbReference>
<dbReference type="OrthoDB" id="9808770at2"/>
<protein>
    <submittedName>
        <fullName evidence="7">GntR family transcriptional regulator</fullName>
    </submittedName>
</protein>
<dbReference type="InterPro" id="IPR015424">
    <property type="entry name" value="PyrdxlP-dep_Trfase"/>
</dbReference>
<feature type="domain" description="HTH gntR-type" evidence="6">
    <location>
        <begin position="4"/>
        <end position="72"/>
    </location>
</feature>
<gene>
    <name evidence="7" type="ORF">AKL17_1064</name>
</gene>
<dbReference type="RefSeq" id="WP_066811231.1">
    <property type="nucleotide sequence ID" value="NZ_CP012661.1"/>
</dbReference>
<dbReference type="InterPro" id="IPR036390">
    <property type="entry name" value="WH_DNA-bd_sf"/>
</dbReference>
<dbReference type="Gene3D" id="1.10.10.10">
    <property type="entry name" value="Winged helix-like DNA-binding domain superfamily/Winged helix DNA-binding domain"/>
    <property type="match status" value="1"/>
</dbReference>
<evidence type="ECO:0000256" key="5">
    <source>
        <dbReference type="ARBA" id="ARBA00023163"/>
    </source>
</evidence>
<dbReference type="Gene3D" id="3.90.1150.10">
    <property type="entry name" value="Aspartate Aminotransferase, domain 1"/>
    <property type="match status" value="1"/>
</dbReference>
<dbReference type="PANTHER" id="PTHR46577:SF2">
    <property type="entry name" value="TRANSCRIPTIONAL REGULATORY PROTEIN"/>
    <property type="match status" value="1"/>
</dbReference>
<dbReference type="Pfam" id="PF00155">
    <property type="entry name" value="Aminotran_1_2"/>
    <property type="match status" value="1"/>
</dbReference>
<keyword evidence="8" id="KW-1185">Reference proteome</keyword>
<reference evidence="7 8" key="1">
    <citation type="submission" date="2015-09" db="EMBL/GenBank/DDBJ databases">
        <title>Complete genome sequence of Defluviimonas alba cai42t isolated from an oilfield in Xinjiang.</title>
        <authorList>
            <person name="Geng S."/>
            <person name="Pan X."/>
            <person name="Wu X."/>
        </authorList>
    </citation>
    <scope>NUCLEOTIDE SEQUENCE [LARGE SCALE GENOMIC DNA]</scope>
    <source>
        <strain evidence="8">cai42</strain>
    </source>
</reference>
<dbReference type="CDD" id="cd07377">
    <property type="entry name" value="WHTH_GntR"/>
    <property type="match status" value="1"/>
</dbReference>
<dbReference type="EMBL" id="CP012661">
    <property type="protein sequence ID" value="AMY68323.1"/>
    <property type="molecule type" value="Genomic_DNA"/>
</dbReference>
<sequence>MTNALRTTQVMDAIRRMVAERALLAGDRVPSIRSFAARMNVSPSTVVEAYDRLIAEGVIRSKPGSGFYVAGRTALKDLRAPSADLDRSVDPLWVSRQSLDAAPDVLKPGCGWMPPDWMPQASIRRALRQISHGGDALLADYGSSHGGPALRQILARQSAEEGLPVDPDMVLLTGSGSQTIDLICRLLLRPGDTVLVDDPCYFNFQALLRVLGVRIVPVPFTRDGPDLAAFAEALETHRPRLYLTNSALHNPTGATISAQTAHRLLLLAAERELMIVEDDTFAALEPDLSPRLAILDGLQRVIRIGSFSKTLSAAARCGYVMARPDLIEGLTDLQVATNFGGPSPVAAEIVRITLADGSYRKHIAATRTRLARARRDAAARLQPLGIEPWIMPRGGFYLWCHLPKGRSAQDLAKAALERKIVLAPGNVFSVAGTADGFIRLNASQMAPAVYDALAEALERSA</sequence>
<evidence type="ECO:0000256" key="3">
    <source>
        <dbReference type="ARBA" id="ARBA00023015"/>
    </source>
</evidence>
<evidence type="ECO:0000313" key="7">
    <source>
        <dbReference type="EMBL" id="AMY68323.1"/>
    </source>
</evidence>
<dbReference type="Pfam" id="PF00392">
    <property type="entry name" value="GntR"/>
    <property type="match status" value="1"/>
</dbReference>
<dbReference type="SUPFAM" id="SSF53383">
    <property type="entry name" value="PLP-dependent transferases"/>
    <property type="match status" value="1"/>
</dbReference>
<dbReference type="PATRIC" id="fig|1335048.3.peg.1103"/>
<comment type="similarity">
    <text evidence="1">In the C-terminal section; belongs to the class-I pyridoxal-phosphate-dependent aminotransferase family.</text>
</comment>
<evidence type="ECO:0000256" key="4">
    <source>
        <dbReference type="ARBA" id="ARBA00023125"/>
    </source>
</evidence>
<dbReference type="AlphaFoldDB" id="A0A161GLQ3"/>
<keyword evidence="2" id="KW-0663">Pyridoxal phosphate</keyword>
<dbReference type="InterPro" id="IPR036388">
    <property type="entry name" value="WH-like_DNA-bd_sf"/>
</dbReference>
<dbReference type="CDD" id="cd00609">
    <property type="entry name" value="AAT_like"/>
    <property type="match status" value="1"/>
</dbReference>
<proteinExistence type="inferred from homology"/>
<evidence type="ECO:0000259" key="6">
    <source>
        <dbReference type="PROSITE" id="PS50949"/>
    </source>
</evidence>
<dbReference type="InterPro" id="IPR051446">
    <property type="entry name" value="HTH_trans_reg/aminotransferase"/>
</dbReference>
<dbReference type="InterPro" id="IPR000524">
    <property type="entry name" value="Tscrpt_reg_HTH_GntR"/>
</dbReference>
<dbReference type="GO" id="GO:0003700">
    <property type="term" value="F:DNA-binding transcription factor activity"/>
    <property type="evidence" value="ECO:0007669"/>
    <property type="project" value="InterPro"/>
</dbReference>
<dbReference type="GO" id="GO:0003677">
    <property type="term" value="F:DNA binding"/>
    <property type="evidence" value="ECO:0007669"/>
    <property type="project" value="UniProtKB-KW"/>
</dbReference>
<dbReference type="STRING" id="1335048.AKL17_1064"/>